<evidence type="ECO:0000256" key="6">
    <source>
        <dbReference type="ARBA" id="ARBA00023014"/>
    </source>
</evidence>
<keyword evidence="5" id="KW-0408">Iron</keyword>
<keyword evidence="1" id="KW-0813">Transport</keyword>
<organism evidence="9 10">
    <name type="scientific">Candidatus Opimibacter skivensis</name>
    <dbReference type="NCBI Taxonomy" id="2982028"/>
    <lineage>
        <taxon>Bacteria</taxon>
        <taxon>Pseudomonadati</taxon>
        <taxon>Bacteroidota</taxon>
        <taxon>Saprospiria</taxon>
        <taxon>Saprospirales</taxon>
        <taxon>Saprospiraceae</taxon>
        <taxon>Candidatus Opimibacter</taxon>
    </lineage>
</organism>
<dbReference type="InterPro" id="IPR014116">
    <property type="entry name" value="Cyt_c_oxidase_cbb3_FixG"/>
</dbReference>
<dbReference type="Pfam" id="PF12801">
    <property type="entry name" value="Fer4_5"/>
    <property type="match status" value="1"/>
</dbReference>
<accession>A0A9D7XN15</accession>
<gene>
    <name evidence="9" type="primary">ccoG</name>
    <name evidence="9" type="ORF">IPP15_04945</name>
</gene>
<dbReference type="AlphaFoldDB" id="A0A9D7XN15"/>
<keyword evidence="6" id="KW-0411">Iron-sulfur</keyword>
<keyword evidence="2" id="KW-0004">4Fe-4S</keyword>
<proteinExistence type="predicted"/>
<keyword evidence="4" id="KW-0249">Electron transport</keyword>
<reference evidence="9 10" key="1">
    <citation type="submission" date="2020-10" db="EMBL/GenBank/DDBJ databases">
        <title>Connecting structure to function with the recovery of over 1000 high-quality activated sludge metagenome-assembled genomes encoding full-length rRNA genes using long-read sequencing.</title>
        <authorList>
            <person name="Singleton C.M."/>
            <person name="Petriglieri F."/>
            <person name="Kristensen J.M."/>
            <person name="Kirkegaard R.H."/>
            <person name="Michaelsen T.Y."/>
            <person name="Andersen M.H."/>
            <person name="Karst S.M."/>
            <person name="Dueholm M.S."/>
            <person name="Nielsen P.H."/>
            <person name="Albertsen M."/>
        </authorList>
    </citation>
    <scope>NUCLEOTIDE SEQUENCE [LARGE SCALE GENOMIC DNA]</scope>
    <source>
        <strain evidence="9">Ribe_18-Q3-R11-54_MAXAC.273</strain>
    </source>
</reference>
<dbReference type="Proteomes" id="UP000808337">
    <property type="component" value="Unassembled WGS sequence"/>
</dbReference>
<evidence type="ECO:0000259" key="8">
    <source>
        <dbReference type="PROSITE" id="PS51379"/>
    </source>
</evidence>
<dbReference type="PANTHER" id="PTHR30176:SF3">
    <property type="entry name" value="FERREDOXIN-TYPE PROTEIN NAPH"/>
    <property type="match status" value="1"/>
</dbReference>
<dbReference type="InterPro" id="IPR051684">
    <property type="entry name" value="Electron_Trans/Redox"/>
</dbReference>
<dbReference type="PANTHER" id="PTHR30176">
    <property type="entry name" value="FERREDOXIN-TYPE PROTEIN NAPH"/>
    <property type="match status" value="1"/>
</dbReference>
<evidence type="ECO:0000313" key="10">
    <source>
        <dbReference type="Proteomes" id="UP000808337"/>
    </source>
</evidence>
<keyword evidence="3" id="KW-0479">Metal-binding</keyword>
<dbReference type="NCBIfam" id="TIGR02745">
    <property type="entry name" value="ccoG_rdxA_fixG"/>
    <property type="match status" value="1"/>
</dbReference>
<dbReference type="PROSITE" id="PS51379">
    <property type="entry name" value="4FE4S_FER_2"/>
    <property type="match status" value="1"/>
</dbReference>
<dbReference type="Gene3D" id="3.30.70.20">
    <property type="match status" value="1"/>
</dbReference>
<feature type="transmembrane region" description="Helical" evidence="7">
    <location>
        <begin position="87"/>
        <end position="108"/>
    </location>
</feature>
<dbReference type="GO" id="GO:0005886">
    <property type="term" value="C:plasma membrane"/>
    <property type="evidence" value="ECO:0007669"/>
    <property type="project" value="TreeGrafter"/>
</dbReference>
<dbReference type="GO" id="GO:0051539">
    <property type="term" value="F:4 iron, 4 sulfur cluster binding"/>
    <property type="evidence" value="ECO:0007669"/>
    <property type="project" value="UniProtKB-KW"/>
</dbReference>
<feature type="domain" description="4Fe-4S ferredoxin-type" evidence="8">
    <location>
        <begin position="259"/>
        <end position="286"/>
    </location>
</feature>
<feature type="transmembrane region" description="Helical" evidence="7">
    <location>
        <begin position="163"/>
        <end position="181"/>
    </location>
</feature>
<feature type="transmembrane region" description="Helical" evidence="7">
    <location>
        <begin position="337"/>
        <end position="355"/>
    </location>
</feature>
<dbReference type="InterPro" id="IPR017900">
    <property type="entry name" value="4Fe4S_Fe_S_CS"/>
</dbReference>
<evidence type="ECO:0000256" key="1">
    <source>
        <dbReference type="ARBA" id="ARBA00022448"/>
    </source>
</evidence>
<name>A0A9D7XN15_9BACT</name>
<comment type="caution">
    <text evidence="9">The sequence shown here is derived from an EMBL/GenBank/DDBJ whole genome shotgun (WGS) entry which is preliminary data.</text>
</comment>
<dbReference type="SUPFAM" id="SSF54862">
    <property type="entry name" value="4Fe-4S ferredoxins"/>
    <property type="match status" value="1"/>
</dbReference>
<dbReference type="Pfam" id="PF11614">
    <property type="entry name" value="FixG_C"/>
    <property type="match status" value="1"/>
</dbReference>
<keyword evidence="7" id="KW-1133">Transmembrane helix</keyword>
<dbReference type="InterPro" id="IPR017896">
    <property type="entry name" value="4Fe4S_Fe-S-bd"/>
</dbReference>
<protein>
    <submittedName>
        <fullName evidence="9">Cytochrome c oxidase accessory protein CcoG</fullName>
    </submittedName>
</protein>
<feature type="transmembrane region" description="Helical" evidence="7">
    <location>
        <begin position="46"/>
        <end position="67"/>
    </location>
</feature>
<keyword evidence="7" id="KW-0472">Membrane</keyword>
<sequence>MTEEELLHAETFRDRVSSVSAAGKRNWIYAFKPSGKFYRYRNIVSYIYLIVFFAMPFIRINGNPFFLINVIDSKFILFGKIFWPQDFFIFAVGMISFIVFIVLFTVIYGRLFCGWTCPQTVFLEFVFRKIEWWIEGSASRQKTLHDGPWTMEKIWKKGIKHTLFLIVSFLIAHTFLAYIIGVHEVTKIIGEPLSQHIALLAGLIVFTLLFYGVFAFVREIVCTTICPYGRLQGVMFDKDTMQISYDYKRGEERGKYKRNEPRTNGDCIDCKKCVVVCPTGIDIRDGVQMDCVGCTACIDACDEVMDKVGFPKGLIRYASENQITNGTPFQFNTKMKAYTVLLFVLLSAMTVMIITRKTVDTYISRVSGQLFQEMEGDKISNLFDAKIINKTNKDFAVELRIEDLQGEIKLVGAQEFMLKKEAINEFTFFLELPKTEIHNRSNKISIGVYHDGKKIQTLKTKFLGPFM</sequence>
<evidence type="ECO:0000256" key="4">
    <source>
        <dbReference type="ARBA" id="ARBA00022982"/>
    </source>
</evidence>
<evidence type="ECO:0000256" key="3">
    <source>
        <dbReference type="ARBA" id="ARBA00022723"/>
    </source>
</evidence>
<evidence type="ECO:0000256" key="7">
    <source>
        <dbReference type="SAM" id="Phobius"/>
    </source>
</evidence>
<dbReference type="PROSITE" id="PS00198">
    <property type="entry name" value="4FE4S_FER_1"/>
    <property type="match status" value="1"/>
</dbReference>
<dbReference type="Pfam" id="PF13746">
    <property type="entry name" value="Fer4_18"/>
    <property type="match status" value="1"/>
</dbReference>
<dbReference type="EMBL" id="JADKGY010000001">
    <property type="protein sequence ID" value="MBK9981760.1"/>
    <property type="molecule type" value="Genomic_DNA"/>
</dbReference>
<dbReference type="InterPro" id="IPR032879">
    <property type="entry name" value="FixG_C"/>
</dbReference>
<dbReference type="GO" id="GO:0046872">
    <property type="term" value="F:metal ion binding"/>
    <property type="evidence" value="ECO:0007669"/>
    <property type="project" value="UniProtKB-KW"/>
</dbReference>
<evidence type="ECO:0000256" key="5">
    <source>
        <dbReference type="ARBA" id="ARBA00023004"/>
    </source>
</evidence>
<dbReference type="Gene3D" id="2.60.40.10">
    <property type="entry name" value="Immunoglobulins"/>
    <property type="match status" value="1"/>
</dbReference>
<keyword evidence="7" id="KW-0812">Transmembrane</keyword>
<feature type="transmembrane region" description="Helical" evidence="7">
    <location>
        <begin position="193"/>
        <end position="217"/>
    </location>
</feature>
<evidence type="ECO:0000313" key="9">
    <source>
        <dbReference type="EMBL" id="MBK9981760.1"/>
    </source>
</evidence>
<dbReference type="InterPro" id="IPR013783">
    <property type="entry name" value="Ig-like_fold"/>
</dbReference>
<evidence type="ECO:0000256" key="2">
    <source>
        <dbReference type="ARBA" id="ARBA00022485"/>
    </source>
</evidence>